<organism evidence="2 3">
    <name type="scientific">Panicum miliaceum</name>
    <name type="common">Proso millet</name>
    <name type="synonym">Broomcorn millet</name>
    <dbReference type="NCBI Taxonomy" id="4540"/>
    <lineage>
        <taxon>Eukaryota</taxon>
        <taxon>Viridiplantae</taxon>
        <taxon>Streptophyta</taxon>
        <taxon>Embryophyta</taxon>
        <taxon>Tracheophyta</taxon>
        <taxon>Spermatophyta</taxon>
        <taxon>Magnoliopsida</taxon>
        <taxon>Liliopsida</taxon>
        <taxon>Poales</taxon>
        <taxon>Poaceae</taxon>
        <taxon>PACMAD clade</taxon>
        <taxon>Panicoideae</taxon>
        <taxon>Panicodae</taxon>
        <taxon>Paniceae</taxon>
        <taxon>Panicinae</taxon>
        <taxon>Panicum</taxon>
        <taxon>Panicum sect. Panicum</taxon>
    </lineage>
</organism>
<evidence type="ECO:0000256" key="1">
    <source>
        <dbReference type="SAM" id="MobiDB-lite"/>
    </source>
</evidence>
<comment type="caution">
    <text evidence="2">The sequence shown here is derived from an EMBL/GenBank/DDBJ whole genome shotgun (WGS) entry which is preliminary data.</text>
</comment>
<dbReference type="AlphaFoldDB" id="A0A3L6PKQ6"/>
<evidence type="ECO:0000313" key="2">
    <source>
        <dbReference type="EMBL" id="RLM58913.1"/>
    </source>
</evidence>
<accession>A0A3L6PKQ6</accession>
<gene>
    <name evidence="2" type="ORF">C2845_PM18G04820</name>
</gene>
<dbReference type="Proteomes" id="UP000275267">
    <property type="component" value="Unassembled WGS sequence"/>
</dbReference>
<proteinExistence type="predicted"/>
<keyword evidence="3" id="KW-1185">Reference proteome</keyword>
<feature type="compositionally biased region" description="Basic and acidic residues" evidence="1">
    <location>
        <begin position="117"/>
        <end position="126"/>
    </location>
</feature>
<feature type="region of interest" description="Disordered" evidence="1">
    <location>
        <begin position="115"/>
        <end position="134"/>
    </location>
</feature>
<dbReference type="EMBL" id="PQIB02000017">
    <property type="protein sequence ID" value="RLM58913.1"/>
    <property type="molecule type" value="Genomic_DNA"/>
</dbReference>
<protein>
    <submittedName>
        <fullName evidence="2">Uncharacterized protein</fullName>
    </submittedName>
</protein>
<name>A0A3L6PKQ6_PANMI</name>
<feature type="region of interest" description="Disordered" evidence="1">
    <location>
        <begin position="58"/>
        <end position="109"/>
    </location>
</feature>
<evidence type="ECO:0000313" key="3">
    <source>
        <dbReference type="Proteomes" id="UP000275267"/>
    </source>
</evidence>
<sequence>MAVPTQKLLRVTKTLPLEIIATTHEVFLWAHNRFYQFPSPPFFSLTLSLSRLRRRAACGETPPRRQGHAGQGSVSRPWRTWGRRGEERGRGEGVYPRAGEPAWRGHPAGPRAIAPTREGRGMDGHGELGGPHKTRQIDWHALNPICRTYTGDKQSSMPLHLVLYKIHRPIFAATLP</sequence>
<reference evidence="3" key="1">
    <citation type="journal article" date="2019" name="Nat. Commun.">
        <title>The genome of broomcorn millet.</title>
        <authorList>
            <person name="Zou C."/>
            <person name="Miki D."/>
            <person name="Li D."/>
            <person name="Tang Q."/>
            <person name="Xiao L."/>
            <person name="Rajput S."/>
            <person name="Deng P."/>
            <person name="Jia W."/>
            <person name="Huang R."/>
            <person name="Zhang M."/>
            <person name="Sun Y."/>
            <person name="Hu J."/>
            <person name="Fu X."/>
            <person name="Schnable P.S."/>
            <person name="Li F."/>
            <person name="Zhang H."/>
            <person name="Feng B."/>
            <person name="Zhu X."/>
            <person name="Liu R."/>
            <person name="Schnable J.C."/>
            <person name="Zhu J.-K."/>
            <person name="Zhang H."/>
        </authorList>
    </citation>
    <scope>NUCLEOTIDE SEQUENCE [LARGE SCALE GENOMIC DNA]</scope>
</reference>